<keyword evidence="1" id="KW-0233">DNA recombination</keyword>
<dbReference type="SUPFAM" id="SSF52540">
    <property type="entry name" value="P-loop containing nucleoside triphosphate hydrolases"/>
    <property type="match status" value="1"/>
</dbReference>
<feature type="non-terminal residue" evidence="3">
    <location>
        <position position="303"/>
    </location>
</feature>
<evidence type="ECO:0000313" key="3">
    <source>
        <dbReference type="EMBL" id="KFM65059.1"/>
    </source>
</evidence>
<gene>
    <name evidence="3" type="ORF">X975_11203</name>
</gene>
<dbReference type="AlphaFoldDB" id="A0A087TIX0"/>
<keyword evidence="1" id="KW-0547">Nucleotide-binding</keyword>
<accession>A0A087TIX0</accession>
<dbReference type="GO" id="GO:0000723">
    <property type="term" value="P:telomere maintenance"/>
    <property type="evidence" value="ECO:0007669"/>
    <property type="project" value="InterPro"/>
</dbReference>
<protein>
    <recommendedName>
        <fullName evidence="1">ATP-dependent DNA helicase</fullName>
        <ecNumber evidence="1">5.6.2.3</ecNumber>
    </recommendedName>
</protein>
<keyword evidence="1" id="KW-0067">ATP-binding</keyword>
<proteinExistence type="inferred from homology"/>
<dbReference type="GO" id="GO:0043139">
    <property type="term" value="F:5'-3' DNA helicase activity"/>
    <property type="evidence" value="ECO:0007669"/>
    <property type="project" value="UniProtKB-EC"/>
</dbReference>
<sequence>MQAAGITGPALTCIQMTGGRHIQQVAELIPQLLPEQNHVFHQILRKIESGNVAFCFLDSPGGTGKTFLLNLLLMSIRKDQKIAVAVASCGIAATLLKGDRAAHSVLKLPLSLAQEDSPICNFCKNRSRSRMLRQCKLLAWDEGTVSHKKSYRSVKPNSSGFARQHRSYGRNGSFIGRDFRQTLPVIRRGTPADEIKACLKLSSLWEKVEKFRLKTNMRVHFRNDVDSGNYTETLLKIGDGCLDTAAEGCILLSEEFCNLVENDAELIAKVYQHFQQKLNSDHWLCARVILAPTNEIVNKNQQH</sequence>
<dbReference type="GO" id="GO:0006310">
    <property type="term" value="P:DNA recombination"/>
    <property type="evidence" value="ECO:0007669"/>
    <property type="project" value="UniProtKB-KW"/>
</dbReference>
<dbReference type="Gene3D" id="3.40.50.300">
    <property type="entry name" value="P-loop containing nucleotide triphosphate hydrolases"/>
    <property type="match status" value="1"/>
</dbReference>
<comment type="catalytic activity">
    <reaction evidence="1">
        <text>ATP + H2O = ADP + phosphate + H(+)</text>
        <dbReference type="Rhea" id="RHEA:13065"/>
        <dbReference type="ChEBI" id="CHEBI:15377"/>
        <dbReference type="ChEBI" id="CHEBI:15378"/>
        <dbReference type="ChEBI" id="CHEBI:30616"/>
        <dbReference type="ChEBI" id="CHEBI:43474"/>
        <dbReference type="ChEBI" id="CHEBI:456216"/>
        <dbReference type="EC" id="5.6.2.3"/>
    </reaction>
</comment>
<keyword evidence="1" id="KW-0347">Helicase</keyword>
<evidence type="ECO:0000256" key="1">
    <source>
        <dbReference type="RuleBase" id="RU363044"/>
    </source>
</evidence>
<feature type="domain" description="DNA helicase Pif1-like DEAD-box helicase" evidence="2">
    <location>
        <begin position="32"/>
        <end position="245"/>
    </location>
</feature>
<dbReference type="GO" id="GO:0005524">
    <property type="term" value="F:ATP binding"/>
    <property type="evidence" value="ECO:0007669"/>
    <property type="project" value="UniProtKB-KW"/>
</dbReference>
<keyword evidence="1" id="KW-0227">DNA damage</keyword>
<dbReference type="GO" id="GO:0016887">
    <property type="term" value="F:ATP hydrolysis activity"/>
    <property type="evidence" value="ECO:0007669"/>
    <property type="project" value="RHEA"/>
</dbReference>
<dbReference type="OrthoDB" id="6435739at2759"/>
<comment type="cofactor">
    <cofactor evidence="1">
        <name>Mg(2+)</name>
        <dbReference type="ChEBI" id="CHEBI:18420"/>
    </cofactor>
</comment>
<dbReference type="InterPro" id="IPR010285">
    <property type="entry name" value="DNA_helicase_pif1-like_DEAD"/>
</dbReference>
<dbReference type="EC" id="5.6.2.3" evidence="1"/>
<dbReference type="GO" id="GO:0006281">
    <property type="term" value="P:DNA repair"/>
    <property type="evidence" value="ECO:0007669"/>
    <property type="project" value="UniProtKB-KW"/>
</dbReference>
<keyword evidence="4" id="KW-1185">Reference proteome</keyword>
<dbReference type="InterPro" id="IPR027417">
    <property type="entry name" value="P-loop_NTPase"/>
</dbReference>
<name>A0A087TIX0_STEMI</name>
<organism evidence="3 4">
    <name type="scientific">Stegodyphus mimosarum</name>
    <name type="common">African social velvet spider</name>
    <dbReference type="NCBI Taxonomy" id="407821"/>
    <lineage>
        <taxon>Eukaryota</taxon>
        <taxon>Metazoa</taxon>
        <taxon>Ecdysozoa</taxon>
        <taxon>Arthropoda</taxon>
        <taxon>Chelicerata</taxon>
        <taxon>Arachnida</taxon>
        <taxon>Araneae</taxon>
        <taxon>Araneomorphae</taxon>
        <taxon>Entelegynae</taxon>
        <taxon>Eresoidea</taxon>
        <taxon>Eresidae</taxon>
        <taxon>Stegodyphus</taxon>
    </lineage>
</organism>
<dbReference type="OMA" id="CNLVEND"/>
<evidence type="ECO:0000259" key="2">
    <source>
        <dbReference type="Pfam" id="PF05970"/>
    </source>
</evidence>
<dbReference type="PANTHER" id="PTHR10492">
    <property type="match status" value="1"/>
</dbReference>
<dbReference type="Pfam" id="PF05970">
    <property type="entry name" value="PIF1"/>
    <property type="match status" value="1"/>
</dbReference>
<keyword evidence="1" id="KW-0378">Hydrolase</keyword>
<reference evidence="3 4" key="1">
    <citation type="submission" date="2013-11" db="EMBL/GenBank/DDBJ databases">
        <title>Genome sequencing of Stegodyphus mimosarum.</title>
        <authorList>
            <person name="Bechsgaard J."/>
        </authorList>
    </citation>
    <scope>NUCLEOTIDE SEQUENCE [LARGE SCALE GENOMIC DNA]</scope>
</reference>
<dbReference type="Proteomes" id="UP000054359">
    <property type="component" value="Unassembled WGS sequence"/>
</dbReference>
<evidence type="ECO:0000313" key="4">
    <source>
        <dbReference type="Proteomes" id="UP000054359"/>
    </source>
</evidence>
<dbReference type="EMBL" id="KK115409">
    <property type="protein sequence ID" value="KFM65059.1"/>
    <property type="molecule type" value="Genomic_DNA"/>
</dbReference>
<dbReference type="STRING" id="407821.A0A087TIX0"/>
<comment type="similarity">
    <text evidence="1">Belongs to the helicase family.</text>
</comment>
<keyword evidence="1" id="KW-0234">DNA repair</keyword>